<dbReference type="InterPro" id="IPR045243">
    <property type="entry name" value="Rna14-like"/>
</dbReference>
<dbReference type="InterPro" id="IPR008847">
    <property type="entry name" value="Suf"/>
</dbReference>
<feature type="domain" description="Suppressor of forked" evidence="6">
    <location>
        <begin position="48"/>
        <end position="647"/>
    </location>
</feature>
<feature type="region of interest" description="Disordered" evidence="5">
    <location>
        <begin position="423"/>
        <end position="473"/>
    </location>
</feature>
<evidence type="ECO:0000313" key="7">
    <source>
        <dbReference type="EMBL" id="CAL1708882.1"/>
    </source>
</evidence>
<feature type="coiled-coil region" evidence="4">
    <location>
        <begin position="215"/>
        <end position="258"/>
    </location>
</feature>
<keyword evidence="3" id="KW-0963">Cytoplasm</keyword>
<dbReference type="Gene3D" id="1.25.40.1040">
    <property type="match status" value="1"/>
</dbReference>
<accession>A0ABP1DQ46</accession>
<comment type="function">
    <text evidence="3">Component of the cleavage factor IA (CFIA) complex, which is involved in the endonucleolytic cleavage during polyadenylation-dependent pre-mRNA 3'-end formation.</text>
</comment>
<dbReference type="Proteomes" id="UP001497453">
    <property type="component" value="Chromosome 5"/>
</dbReference>
<organism evidence="7 8">
    <name type="scientific">Somion occarium</name>
    <dbReference type="NCBI Taxonomy" id="3059160"/>
    <lineage>
        <taxon>Eukaryota</taxon>
        <taxon>Fungi</taxon>
        <taxon>Dikarya</taxon>
        <taxon>Basidiomycota</taxon>
        <taxon>Agaricomycotina</taxon>
        <taxon>Agaricomycetes</taxon>
        <taxon>Polyporales</taxon>
        <taxon>Cerrenaceae</taxon>
        <taxon>Somion</taxon>
    </lineage>
</organism>
<feature type="compositionally biased region" description="Low complexity" evidence="5">
    <location>
        <begin position="447"/>
        <end position="471"/>
    </location>
</feature>
<evidence type="ECO:0000256" key="2">
    <source>
        <dbReference type="ARBA" id="ARBA00023242"/>
    </source>
</evidence>
<evidence type="ECO:0000256" key="1">
    <source>
        <dbReference type="ARBA" id="ARBA00022737"/>
    </source>
</evidence>
<feature type="compositionally biased region" description="Low complexity" evidence="5">
    <location>
        <begin position="17"/>
        <end position="41"/>
    </location>
</feature>
<dbReference type="EMBL" id="OZ037948">
    <property type="protein sequence ID" value="CAL1708882.1"/>
    <property type="molecule type" value="Genomic_DNA"/>
</dbReference>
<keyword evidence="8" id="KW-1185">Reference proteome</keyword>
<proteinExistence type="predicted"/>
<dbReference type="SUPFAM" id="SSF48452">
    <property type="entry name" value="TPR-like"/>
    <property type="match status" value="2"/>
</dbReference>
<feature type="compositionally biased region" description="Basic and acidic residues" evidence="5">
    <location>
        <begin position="726"/>
        <end position="740"/>
    </location>
</feature>
<comment type="subcellular location">
    <subcellularLocation>
        <location evidence="3">Nucleus</location>
    </subcellularLocation>
    <subcellularLocation>
        <location evidence="3">Cytoplasm</location>
    </subcellularLocation>
    <text evidence="3">Nucleus and/or cytoplasm.</text>
</comment>
<feature type="region of interest" description="Disordered" evidence="5">
    <location>
        <begin position="812"/>
        <end position="850"/>
    </location>
</feature>
<dbReference type="InterPro" id="IPR003107">
    <property type="entry name" value="HAT"/>
</dbReference>
<keyword evidence="3" id="KW-0507">mRNA processing</keyword>
<dbReference type="Pfam" id="PF05843">
    <property type="entry name" value="Suf"/>
    <property type="match status" value="1"/>
</dbReference>
<sequence length="850" mass="97214">MMEGLATPQQQTDEDPVQTQPVQQQQPAETTETAVVSTSSEDPPSEWESLRDHLRKEPQDADSWLKLVDLAEESGDYNRTKETYEALLEQYPNTSSAQIAYINFILESSHPDKFQHAVTLFNRFLKSSPFVDLWKFYLSYVKRMNQGPNVRDTVRKAYEYALNHIGHDKESTEIWTDYIQLLKSGESANPWDEGQKMDAIRKAYQRAVQTPMDGVKRLWEEYQEFENNLNKITAKKFISDLQAAHMQARTVLNQLQEHLIVLFPPPPPSKSGRPTIWLPRAPTFNANDKALVGRWRMYLKWEESNPLEIEEKDKSQLHSRIQSVYRKAIVRMRYFSEVWYMAYVWTMGLSNDQSLPENKRKEKRDEALNILKAGIEANPASFVLNFAYAEALEDSKNYEEVHNIFKKFLDVLRQNLETAEANQANLSFSSDGTQATQPVETNGVGPSGSQSQDNSQQSQQSQVSFSSSQGSLFGKSKELSDRRTEYGIAWIVYMRFARRAESLQSARGVFSRARKDKWTPWEVYEAAALMEYHCTKASDIATRIFEKGLEYFSDEVEFALRYLGFLISINDDANARALFERVVNMFPPEKSRPIWERWARYEYQFGNLQAAQNLEKRMAETFPNDPPIKRFAERHKYLGTDAIAVRDLGFVFGRNGGTSARSNGSSLARTETQQSILSPVVNQAVAASQAAAASISTKRPPSPDGRRKGDHEYGPPTKKHRPPSPSREREWDRERREAPVRRRYVSPPWEDRSREREGYGRAGYREKEEEKGVNLPPVLSWFVGMLPPPTAFDGPVFRTDDLMQVFRNAVIPSSTGIKARSPPRAGGRPPPDYSPYTGPGGGAPPRRGRY</sequence>
<feature type="compositionally biased region" description="Polar residues" evidence="5">
    <location>
        <begin position="423"/>
        <end position="440"/>
    </location>
</feature>
<dbReference type="SMART" id="SM00386">
    <property type="entry name" value="HAT"/>
    <property type="match status" value="7"/>
</dbReference>
<evidence type="ECO:0000256" key="4">
    <source>
        <dbReference type="SAM" id="Coils"/>
    </source>
</evidence>
<name>A0ABP1DQ46_9APHY</name>
<evidence type="ECO:0000256" key="3">
    <source>
        <dbReference type="RuleBase" id="RU369035"/>
    </source>
</evidence>
<keyword evidence="4" id="KW-0175">Coiled coil</keyword>
<evidence type="ECO:0000256" key="5">
    <source>
        <dbReference type="SAM" id="MobiDB-lite"/>
    </source>
</evidence>
<keyword evidence="2 3" id="KW-0539">Nucleus</keyword>
<feature type="region of interest" description="Disordered" evidence="5">
    <location>
        <begin position="1"/>
        <end position="54"/>
    </location>
</feature>
<protein>
    <recommendedName>
        <fullName evidence="3">mRNA 3'-end-processing protein RNA14</fullName>
    </recommendedName>
</protein>
<keyword evidence="1" id="KW-0677">Repeat</keyword>
<feature type="compositionally biased region" description="Basic and acidic residues" evidence="5">
    <location>
        <begin position="704"/>
        <end position="713"/>
    </location>
</feature>
<dbReference type="PANTHER" id="PTHR19980:SF0">
    <property type="entry name" value="CLEAVAGE STIMULATION FACTOR SUBUNIT 3"/>
    <property type="match status" value="1"/>
</dbReference>
<evidence type="ECO:0000313" key="8">
    <source>
        <dbReference type="Proteomes" id="UP001497453"/>
    </source>
</evidence>
<dbReference type="InterPro" id="IPR011990">
    <property type="entry name" value="TPR-like_helical_dom_sf"/>
</dbReference>
<gene>
    <name evidence="7" type="ORF">GFSPODELE1_LOCUS7069</name>
</gene>
<feature type="compositionally biased region" description="Basic and acidic residues" evidence="5">
    <location>
        <begin position="749"/>
        <end position="771"/>
    </location>
</feature>
<dbReference type="PANTHER" id="PTHR19980">
    <property type="entry name" value="RNA CLEAVAGE STIMULATION FACTOR"/>
    <property type="match status" value="1"/>
</dbReference>
<feature type="region of interest" description="Disordered" evidence="5">
    <location>
        <begin position="691"/>
        <end position="771"/>
    </location>
</feature>
<evidence type="ECO:0000259" key="6">
    <source>
        <dbReference type="Pfam" id="PF05843"/>
    </source>
</evidence>
<reference evidence="8" key="1">
    <citation type="submission" date="2024-04" db="EMBL/GenBank/DDBJ databases">
        <authorList>
            <person name="Shaw F."/>
            <person name="Minotto A."/>
        </authorList>
    </citation>
    <scope>NUCLEOTIDE SEQUENCE [LARGE SCALE GENOMIC DNA]</scope>
</reference>